<dbReference type="SUPFAM" id="SSF56524">
    <property type="entry name" value="Oxidoreductase molybdopterin-binding domain"/>
    <property type="match status" value="1"/>
</dbReference>
<dbReference type="Proteomes" id="UP000190092">
    <property type="component" value="Unassembled WGS sequence"/>
</dbReference>
<protein>
    <submittedName>
        <fullName evidence="3">Oxidoreductase molybdopterin binding domain-containing protein</fullName>
    </submittedName>
</protein>
<name>A0A1T4JYR6_9HYPH</name>
<proteinExistence type="predicted"/>
<dbReference type="InterPro" id="IPR036374">
    <property type="entry name" value="OxRdtase_Mopterin-bd_sf"/>
</dbReference>
<dbReference type="PANTHER" id="PTHR43032">
    <property type="entry name" value="PROTEIN-METHIONINE-SULFOXIDE REDUCTASE"/>
    <property type="match status" value="1"/>
</dbReference>
<dbReference type="STRING" id="225324.SAMN02745126_00578"/>
<dbReference type="RefSeq" id="WP_085932301.1">
    <property type="nucleotide sequence ID" value="NZ_FUWJ01000001.1"/>
</dbReference>
<evidence type="ECO:0000256" key="1">
    <source>
        <dbReference type="SAM" id="MobiDB-lite"/>
    </source>
</evidence>
<organism evidence="3 4">
    <name type="scientific">Enhydrobacter aerosaccus</name>
    <dbReference type="NCBI Taxonomy" id="225324"/>
    <lineage>
        <taxon>Bacteria</taxon>
        <taxon>Pseudomonadati</taxon>
        <taxon>Pseudomonadota</taxon>
        <taxon>Alphaproteobacteria</taxon>
        <taxon>Hyphomicrobiales</taxon>
        <taxon>Enhydrobacter</taxon>
    </lineage>
</organism>
<sequence>MADDDVTLFGKLKNKLIDSKQKWAQDGRLLTGHDAPPTERLPPGQRQVENWPVLDLGVQPEIPLHAWRLFVDGEVEEPTSWKWGEFTDLPKTTLTTDIHCVTAWSRYDNRWEGVSARDLIALVRPKAEAQHVIFHSYDTYTTNVPLADFAGEDVLLAWSWNDEPISREHGGPLRIVIPKLYFWKSAKWIKRIEFSVLDKPGFWEVRGYHNYGDPWREQRYDEEA</sequence>
<keyword evidence="4" id="KW-1185">Reference proteome</keyword>
<evidence type="ECO:0000313" key="4">
    <source>
        <dbReference type="Proteomes" id="UP000190092"/>
    </source>
</evidence>
<dbReference type="Pfam" id="PF00174">
    <property type="entry name" value="Oxidored_molyb"/>
    <property type="match status" value="1"/>
</dbReference>
<dbReference type="CDD" id="cd02109">
    <property type="entry name" value="arch_bact_SO_family_Moco"/>
    <property type="match status" value="1"/>
</dbReference>
<dbReference type="AlphaFoldDB" id="A0A1T4JYR6"/>
<evidence type="ECO:0000259" key="2">
    <source>
        <dbReference type="Pfam" id="PF00174"/>
    </source>
</evidence>
<dbReference type="Gene3D" id="3.90.420.10">
    <property type="entry name" value="Oxidoreductase, molybdopterin-binding domain"/>
    <property type="match status" value="1"/>
</dbReference>
<accession>A0A1T4JYR6</accession>
<feature type="domain" description="Oxidoreductase molybdopterin-binding" evidence="2">
    <location>
        <begin position="60"/>
        <end position="203"/>
    </location>
</feature>
<reference evidence="4" key="1">
    <citation type="submission" date="2017-02" db="EMBL/GenBank/DDBJ databases">
        <authorList>
            <person name="Varghese N."/>
            <person name="Submissions S."/>
        </authorList>
    </citation>
    <scope>NUCLEOTIDE SEQUENCE [LARGE SCALE GENOMIC DNA]</scope>
    <source>
        <strain evidence="4">ATCC 27094</strain>
    </source>
</reference>
<evidence type="ECO:0000313" key="3">
    <source>
        <dbReference type="EMBL" id="SJZ35259.1"/>
    </source>
</evidence>
<dbReference type="EMBL" id="FUWJ01000001">
    <property type="protein sequence ID" value="SJZ35259.1"/>
    <property type="molecule type" value="Genomic_DNA"/>
</dbReference>
<feature type="region of interest" description="Disordered" evidence="1">
    <location>
        <begin position="27"/>
        <end position="46"/>
    </location>
</feature>
<dbReference type="InterPro" id="IPR000572">
    <property type="entry name" value="OxRdtase_Mopterin-bd_dom"/>
</dbReference>
<gene>
    <name evidence="3" type="ORF">SAMN02745126_00578</name>
</gene>
<dbReference type="PANTHER" id="PTHR43032:SF4">
    <property type="entry name" value="OXIDOREDUCTASE MOLYBDOPTERIN-BINDING DOMAIN-CONTAINING PROTEIN"/>
    <property type="match status" value="1"/>
</dbReference>
<dbReference type="OrthoDB" id="9778777at2"/>